<evidence type="ECO:0008006" key="3">
    <source>
        <dbReference type="Google" id="ProtNLM"/>
    </source>
</evidence>
<dbReference type="eggNOG" id="COG0457">
    <property type="taxonomic scope" value="Bacteria"/>
</dbReference>
<evidence type="ECO:0000313" key="1">
    <source>
        <dbReference type="EMBL" id="BAC00462.1"/>
    </source>
</evidence>
<gene>
    <name evidence="1" type="ordered locus">Cgl3068</name>
</gene>
<dbReference type="OrthoDB" id="4865220at2"/>
<dbReference type="CDD" id="cd00719">
    <property type="entry name" value="GIY-YIG_SF"/>
    <property type="match status" value="1"/>
</dbReference>
<organism evidence="1 2">
    <name type="scientific">Corynebacterium glutamicum (strain ATCC 13032 / DSM 20300 / JCM 1318 / BCRC 11384 / CCUG 27702 / LMG 3730 / NBRC 12168 / NCIMB 10025 / NRRL B-2784 / 534)</name>
    <dbReference type="NCBI Taxonomy" id="196627"/>
    <lineage>
        <taxon>Bacteria</taxon>
        <taxon>Bacillati</taxon>
        <taxon>Actinomycetota</taxon>
        <taxon>Actinomycetes</taxon>
        <taxon>Mycobacteriales</taxon>
        <taxon>Corynebacteriaceae</taxon>
        <taxon>Corynebacterium</taxon>
    </lineage>
</organism>
<protein>
    <recommendedName>
        <fullName evidence="3">GIY-YIG domain-containing protein</fullName>
    </recommendedName>
</protein>
<dbReference type="Proteomes" id="UP000000582">
    <property type="component" value="Chromosome"/>
</dbReference>
<accession>Q6M1F0</accession>
<dbReference type="AlphaFoldDB" id="Q8NL81"/>
<dbReference type="EMBL" id="BA000036">
    <property type="protein sequence ID" value="BAC00462.1"/>
    <property type="molecule type" value="Genomic_DNA"/>
</dbReference>
<dbReference type="PATRIC" id="fig|196627.13.peg.3000"/>
<dbReference type="KEGG" id="cgl:Cgl3068"/>
<dbReference type="STRING" id="196627.cg3397"/>
<dbReference type="KEGG" id="cgb:cg3397"/>
<dbReference type="HOGENOM" id="CLU_049138_1_0_11"/>
<reference evidence="2" key="1">
    <citation type="journal article" date="2003" name="Appl. Microbiol. Biotechnol.">
        <title>The Corynebacterium glutamicum genome: features and impacts on biotechnological processes.</title>
        <authorList>
            <person name="Ikeda M."/>
            <person name="Nakagawa S."/>
        </authorList>
    </citation>
    <scope>NUCLEOTIDE SEQUENCE [LARGE SCALE GENOMIC DNA]</scope>
    <source>
        <strain evidence="2">ATCC 13032 / DSM 20300 / BCRC 11384 / JCM 1318 / LMG 3730 / NCIMB 10025</strain>
    </source>
</reference>
<dbReference type="GeneID" id="1021011"/>
<evidence type="ECO:0000313" key="2">
    <source>
        <dbReference type="Proteomes" id="UP000000582"/>
    </source>
</evidence>
<accession>Q8NL81</accession>
<name>Q8NL81_CORGL</name>
<proteinExistence type="predicted"/>
<dbReference type="BioCyc" id="CORYNE:G18NG-12689-MONOMER"/>
<dbReference type="RefSeq" id="WP_011015607.1">
    <property type="nucleotide sequence ID" value="NC_003450.3"/>
</dbReference>
<sequence length="323" mass="37380">MEKQFFTGKRFDVRDLESIAFVLRDEPHFRGLYRLSFATGEAYVGQSVNVVNRFTGHRRRWDDIISLEFFPFANEDLNPLEKTLISMTEESTSVRNIRDAGKPRGEEDFVFDSENGVSSPLSWDREKRIPPGSYVVSTESAKFVQLAQQPNYRPLRDVVGWYLYQTYPDPFNTQRHLWVCSAMPTTNKSKNHQRLLALSAGMLETFVAFDDRDKQAPNVEIFINTARSSISADELSHPDGFWQVEHHNRYKASEVTAWYFTLEGLEAIIFGDLEFPHLDLMLDLAYELNVKLMRHGGTIFRRFHNNLLAADLLAASLQWRART</sequence>
<keyword evidence="2" id="KW-1185">Reference proteome</keyword>